<dbReference type="FunFam" id="2.60.40.10:FF:000356">
    <property type="entry name" value="Low affinity immunoglobulin gamma Fc region receptor III-A"/>
    <property type="match status" value="1"/>
</dbReference>
<organism evidence="16 17">
    <name type="scientific">Cricetulus griseus</name>
    <name type="common">Chinese hamster</name>
    <name type="synonym">Cricetulus barabensis griseus</name>
    <dbReference type="NCBI Taxonomy" id="10029"/>
    <lineage>
        <taxon>Eukaryota</taxon>
        <taxon>Metazoa</taxon>
        <taxon>Chordata</taxon>
        <taxon>Craniata</taxon>
        <taxon>Vertebrata</taxon>
        <taxon>Euteleostomi</taxon>
        <taxon>Mammalia</taxon>
        <taxon>Eutheria</taxon>
        <taxon>Euarchontoglires</taxon>
        <taxon>Glires</taxon>
        <taxon>Rodentia</taxon>
        <taxon>Myomorpha</taxon>
        <taxon>Muroidea</taxon>
        <taxon>Cricetidae</taxon>
        <taxon>Cricetinae</taxon>
        <taxon>Cricetulus</taxon>
    </lineage>
</organism>
<feature type="compositionally biased region" description="Low complexity" evidence="13">
    <location>
        <begin position="269"/>
        <end position="278"/>
    </location>
</feature>
<dbReference type="InterPro" id="IPR007110">
    <property type="entry name" value="Ig-like_dom"/>
</dbReference>
<evidence type="ECO:0000259" key="15">
    <source>
        <dbReference type="PROSITE" id="PS50835"/>
    </source>
</evidence>
<dbReference type="SMART" id="SM00408">
    <property type="entry name" value="IGc2"/>
    <property type="match status" value="1"/>
</dbReference>
<comment type="subcellular location">
    <subcellularLocation>
        <location evidence="1">Cell membrane</location>
        <topology evidence="1">Single-pass type I membrane protein</topology>
    </subcellularLocation>
</comment>
<evidence type="ECO:0000256" key="2">
    <source>
        <dbReference type="ARBA" id="ARBA00022475"/>
    </source>
</evidence>
<dbReference type="Gene3D" id="2.60.40.10">
    <property type="entry name" value="Immunoglobulins"/>
    <property type="match status" value="2"/>
</dbReference>
<evidence type="ECO:0000256" key="5">
    <source>
        <dbReference type="ARBA" id="ARBA00022729"/>
    </source>
</evidence>
<dbReference type="PROSITE" id="PS50835">
    <property type="entry name" value="IG_LIKE"/>
    <property type="match status" value="2"/>
</dbReference>
<dbReference type="Proteomes" id="UP000694386">
    <property type="component" value="Unplaced"/>
</dbReference>
<dbReference type="InterPro" id="IPR013783">
    <property type="entry name" value="Ig-like_fold"/>
</dbReference>
<dbReference type="InterPro" id="IPR003598">
    <property type="entry name" value="Ig_sub2"/>
</dbReference>
<proteinExistence type="predicted"/>
<reference evidence="16" key="2">
    <citation type="submission" date="2025-09" db="UniProtKB">
        <authorList>
            <consortium name="Ensembl"/>
        </authorList>
    </citation>
    <scope>IDENTIFICATION</scope>
</reference>
<dbReference type="InterPro" id="IPR050488">
    <property type="entry name" value="Ig_Fc_receptor"/>
</dbReference>
<dbReference type="GO" id="GO:0032760">
    <property type="term" value="P:positive regulation of tumor necrosis factor production"/>
    <property type="evidence" value="ECO:0007669"/>
    <property type="project" value="TreeGrafter"/>
</dbReference>
<keyword evidence="11" id="KW-0325">Glycoprotein</keyword>
<sequence length="316" mass="34800">MRIPPFLPLPMESNWAAYSLSQTLCQMLLWTAVLSDLPKAVVKLEPPWIQVLREDSVTLKCEGTHTPGNSSTQWLHNGRSIWSQIQPNYTFKASSNDSGEYQCQMGQTSLSDPVQLGVISDWLLLQTPQLVFEEGETIKLRCHSWKNIAMSKVVFYQNGKSVKYQHSVGSFSISKANHSHSGEYYCTARLGKSHYTSKPVTITVQEPRSSRSLPVLTIVAAVTGIAVAVIVIILVSLIYLKRKQAPALPGNPDHREKGDTLPKELGEYSVPSGDSVPVSPGPPCGLEPASSSSCEFTLGTHFSPDEDAEPDYQNRI</sequence>
<dbReference type="GO" id="GO:0050766">
    <property type="term" value="P:positive regulation of phagocytosis"/>
    <property type="evidence" value="ECO:0007669"/>
    <property type="project" value="TreeGrafter"/>
</dbReference>
<keyword evidence="8 14" id="KW-0472">Membrane</keyword>
<keyword evidence="6" id="KW-0677">Repeat</keyword>
<dbReference type="Pfam" id="PF13895">
    <property type="entry name" value="Ig_2"/>
    <property type="match status" value="2"/>
</dbReference>
<evidence type="ECO:0000256" key="9">
    <source>
        <dbReference type="ARBA" id="ARBA00023157"/>
    </source>
</evidence>
<evidence type="ECO:0000256" key="10">
    <source>
        <dbReference type="ARBA" id="ARBA00023170"/>
    </source>
</evidence>
<dbReference type="PANTHER" id="PTHR11481">
    <property type="entry name" value="IMMUNOGLOBULIN FC RECEPTOR"/>
    <property type="match status" value="1"/>
</dbReference>
<feature type="domain" description="Ig-like" evidence="15">
    <location>
        <begin position="38"/>
        <end position="115"/>
    </location>
</feature>
<dbReference type="GO" id="GO:0019864">
    <property type="term" value="F:IgG binding"/>
    <property type="evidence" value="ECO:0007669"/>
    <property type="project" value="UniProtKB-KW"/>
</dbReference>
<evidence type="ECO:0000256" key="6">
    <source>
        <dbReference type="ARBA" id="ARBA00022737"/>
    </source>
</evidence>
<dbReference type="AlphaFoldDB" id="A0A8C2N429"/>
<evidence type="ECO:0000256" key="13">
    <source>
        <dbReference type="SAM" id="MobiDB-lite"/>
    </source>
</evidence>
<evidence type="ECO:0000256" key="7">
    <source>
        <dbReference type="ARBA" id="ARBA00022989"/>
    </source>
</evidence>
<feature type="compositionally biased region" description="Basic and acidic residues" evidence="13">
    <location>
        <begin position="252"/>
        <end position="266"/>
    </location>
</feature>
<dbReference type="CDD" id="cd05753">
    <property type="entry name" value="Ig2_FcgammaR_like"/>
    <property type="match status" value="1"/>
</dbReference>
<dbReference type="FunFam" id="2.60.40.10:FF:000217">
    <property type="entry name" value="High affinity immunoglobulin gamma Fc receptor I"/>
    <property type="match status" value="1"/>
</dbReference>
<protein>
    <recommendedName>
        <fullName evidence="15">Ig-like domain-containing protein</fullName>
    </recommendedName>
</protein>
<keyword evidence="2" id="KW-1003">Cell membrane</keyword>
<dbReference type="SMART" id="SM00409">
    <property type="entry name" value="IG"/>
    <property type="match status" value="2"/>
</dbReference>
<evidence type="ECO:0000256" key="11">
    <source>
        <dbReference type="ARBA" id="ARBA00023180"/>
    </source>
</evidence>
<evidence type="ECO:0000256" key="8">
    <source>
        <dbReference type="ARBA" id="ARBA00023136"/>
    </source>
</evidence>
<dbReference type="Ensembl" id="ENSCGRT00001032436.1">
    <property type="protein sequence ID" value="ENSCGRP00001028188.1"/>
    <property type="gene ID" value="ENSCGRG00001024979.1"/>
</dbReference>
<dbReference type="InterPro" id="IPR036179">
    <property type="entry name" value="Ig-like_dom_sf"/>
</dbReference>
<keyword evidence="4 14" id="KW-0812">Transmembrane</keyword>
<evidence type="ECO:0000256" key="4">
    <source>
        <dbReference type="ARBA" id="ARBA00022692"/>
    </source>
</evidence>
<reference evidence="16" key="1">
    <citation type="submission" date="2025-08" db="UniProtKB">
        <authorList>
            <consortium name="Ensembl"/>
        </authorList>
    </citation>
    <scope>IDENTIFICATION</scope>
</reference>
<feature type="transmembrane region" description="Helical" evidence="14">
    <location>
        <begin position="215"/>
        <end position="240"/>
    </location>
</feature>
<dbReference type="GO" id="GO:0001788">
    <property type="term" value="P:antibody-dependent cellular cytotoxicity"/>
    <property type="evidence" value="ECO:0007669"/>
    <property type="project" value="TreeGrafter"/>
</dbReference>
<dbReference type="SUPFAM" id="SSF48726">
    <property type="entry name" value="Immunoglobulin"/>
    <property type="match status" value="2"/>
</dbReference>
<evidence type="ECO:0000313" key="16">
    <source>
        <dbReference type="Ensembl" id="ENSCGRP00001028188.1"/>
    </source>
</evidence>
<keyword evidence="7 14" id="KW-1133">Transmembrane helix</keyword>
<evidence type="ECO:0000256" key="1">
    <source>
        <dbReference type="ARBA" id="ARBA00004251"/>
    </source>
</evidence>
<keyword evidence="10" id="KW-0675">Receptor</keyword>
<evidence type="ECO:0000313" key="17">
    <source>
        <dbReference type="Proteomes" id="UP000694386"/>
    </source>
</evidence>
<dbReference type="GO" id="GO:0009897">
    <property type="term" value="C:external side of plasma membrane"/>
    <property type="evidence" value="ECO:0007669"/>
    <property type="project" value="TreeGrafter"/>
</dbReference>
<keyword evidence="3" id="KW-0390">IgG-binding protein</keyword>
<evidence type="ECO:0000256" key="12">
    <source>
        <dbReference type="ARBA" id="ARBA00023319"/>
    </source>
</evidence>
<dbReference type="GO" id="GO:0019770">
    <property type="term" value="F:IgG receptor activity"/>
    <property type="evidence" value="ECO:0007669"/>
    <property type="project" value="TreeGrafter"/>
</dbReference>
<keyword evidence="12" id="KW-0393">Immunoglobulin domain</keyword>
<evidence type="ECO:0000256" key="14">
    <source>
        <dbReference type="SAM" id="Phobius"/>
    </source>
</evidence>
<accession>A0A8C2N429</accession>
<evidence type="ECO:0000256" key="3">
    <source>
        <dbReference type="ARBA" id="ARBA00022652"/>
    </source>
</evidence>
<feature type="domain" description="Ig-like" evidence="15">
    <location>
        <begin position="134"/>
        <end position="203"/>
    </location>
</feature>
<keyword evidence="9" id="KW-1015">Disulfide bond</keyword>
<dbReference type="PANTHER" id="PTHR11481:SF97">
    <property type="entry name" value="LOW AFFINITY IMMUNOGLOBULIN GAMMA FC REGION RECEPTOR II-B-RELATED"/>
    <property type="match status" value="1"/>
</dbReference>
<name>A0A8C2N429_CRIGR</name>
<keyword evidence="5" id="KW-0732">Signal</keyword>
<dbReference type="InterPro" id="IPR003599">
    <property type="entry name" value="Ig_sub"/>
</dbReference>
<feature type="region of interest" description="Disordered" evidence="13">
    <location>
        <begin position="247"/>
        <end position="316"/>
    </location>
</feature>